<comment type="caution">
    <text evidence="1">The sequence shown here is derived from an EMBL/GenBank/DDBJ whole genome shotgun (WGS) entry which is preliminary data.</text>
</comment>
<protein>
    <submittedName>
        <fullName evidence="1">Uncharacterized protein</fullName>
    </submittedName>
</protein>
<proteinExistence type="predicted"/>
<dbReference type="EMBL" id="JARAWC010000039">
    <property type="protein sequence ID" value="MDX2965223.1"/>
    <property type="molecule type" value="Genomic_DNA"/>
</dbReference>
<dbReference type="Proteomes" id="UP001272987">
    <property type="component" value="Unassembled WGS sequence"/>
</dbReference>
<evidence type="ECO:0000313" key="1">
    <source>
        <dbReference type="EMBL" id="MDX2965223.1"/>
    </source>
</evidence>
<dbReference type="RefSeq" id="WP_199849150.1">
    <property type="nucleotide sequence ID" value="NZ_BCMK01000008.1"/>
</dbReference>
<evidence type="ECO:0000313" key="2">
    <source>
        <dbReference type="EMBL" id="MDX3022161.1"/>
    </source>
</evidence>
<dbReference type="Proteomes" id="UP001282288">
    <property type="component" value="Unassembled WGS sequence"/>
</dbReference>
<dbReference type="AlphaFoldDB" id="A0AAP6EJR1"/>
<keyword evidence="3" id="KW-1185">Reference proteome</keyword>
<sequence>MVPAAGTPAEQVTEALRTANEPPDVYVCGPPPLVESVTDSALAGGVPADRIFRERSLPT</sequence>
<dbReference type="EMBL" id="JARAWP010000019">
    <property type="protein sequence ID" value="MDX3022161.1"/>
    <property type="molecule type" value="Genomic_DNA"/>
</dbReference>
<reference evidence="1 3" key="1">
    <citation type="journal article" date="2023" name="Microb. Genom.">
        <title>Mesoterricola silvestris gen. nov., sp. nov., Mesoterricola sediminis sp. nov., Geothrix oryzae sp. nov., Geothrix edaphica sp. nov., Geothrix rubra sp. nov., and Geothrix limicola sp. nov., six novel members of Acidobacteriota isolated from soils.</title>
        <authorList>
            <person name="Weisberg A.J."/>
            <person name="Pearce E."/>
            <person name="Kramer C.G."/>
            <person name="Chang J.H."/>
            <person name="Clarke C.R."/>
        </authorList>
    </citation>
    <scope>NUCLEOTIDE SEQUENCE</scope>
    <source>
        <strain evidence="2 3">NB05-1H</strain>
        <strain evidence="1">NRRL_B-16521</strain>
    </source>
</reference>
<dbReference type="Gene3D" id="3.40.50.80">
    <property type="entry name" value="Nucleotide-binding domain of ferredoxin-NADP reductase (FNR) module"/>
    <property type="match status" value="1"/>
</dbReference>
<dbReference type="InterPro" id="IPR039261">
    <property type="entry name" value="FNR_nucleotide-bd"/>
</dbReference>
<evidence type="ECO:0000313" key="4">
    <source>
        <dbReference type="Proteomes" id="UP001282288"/>
    </source>
</evidence>
<accession>A0AAP6EJR1</accession>
<dbReference type="SUPFAM" id="SSF52343">
    <property type="entry name" value="Ferredoxin reductase-like, C-terminal NADP-linked domain"/>
    <property type="match status" value="1"/>
</dbReference>
<gene>
    <name evidence="1" type="ORF">PV399_36690</name>
    <name evidence="2" type="ORF">PV666_30385</name>
</gene>
<evidence type="ECO:0000313" key="3">
    <source>
        <dbReference type="Proteomes" id="UP001272987"/>
    </source>
</evidence>
<name>A0AAP6EJR1_9ACTN</name>
<dbReference type="GeneID" id="69809328"/>
<organism evidence="1 4">
    <name type="scientific">Streptomyces acidiscabies</name>
    <dbReference type="NCBI Taxonomy" id="42234"/>
    <lineage>
        <taxon>Bacteria</taxon>
        <taxon>Bacillati</taxon>
        <taxon>Actinomycetota</taxon>
        <taxon>Actinomycetes</taxon>
        <taxon>Kitasatosporales</taxon>
        <taxon>Streptomycetaceae</taxon>
        <taxon>Streptomyces</taxon>
    </lineage>
</organism>